<reference evidence="2" key="1">
    <citation type="journal article" date="2023" name="G3 (Bethesda)">
        <title>Whole genome assemblies of Zophobas morio and Tenebrio molitor.</title>
        <authorList>
            <person name="Kaur S."/>
            <person name="Stinson S.A."/>
            <person name="diCenzo G.C."/>
        </authorList>
    </citation>
    <scope>NUCLEOTIDE SEQUENCE</scope>
    <source>
        <strain evidence="2">QUZm001</strain>
    </source>
</reference>
<dbReference type="Proteomes" id="UP001168821">
    <property type="component" value="Unassembled WGS sequence"/>
</dbReference>
<organism evidence="2 3">
    <name type="scientific">Zophobas morio</name>
    <dbReference type="NCBI Taxonomy" id="2755281"/>
    <lineage>
        <taxon>Eukaryota</taxon>
        <taxon>Metazoa</taxon>
        <taxon>Ecdysozoa</taxon>
        <taxon>Arthropoda</taxon>
        <taxon>Hexapoda</taxon>
        <taxon>Insecta</taxon>
        <taxon>Pterygota</taxon>
        <taxon>Neoptera</taxon>
        <taxon>Endopterygota</taxon>
        <taxon>Coleoptera</taxon>
        <taxon>Polyphaga</taxon>
        <taxon>Cucujiformia</taxon>
        <taxon>Tenebrionidae</taxon>
        <taxon>Zophobas</taxon>
    </lineage>
</organism>
<name>A0AA38MPR2_9CUCU</name>
<sequence>MRVWCATLAVAVLAVAVAADPDTGRHLTAAQRIYRILQRVNENDRSEFIRYHLHKGYELAQKEQSSRYPGFNYEISNKDSLLIYEYFSTYNDVTDDEVAKVARTVICWKDKCIDFADPGIHP</sequence>
<accession>A0AA38MPR2</accession>
<comment type="caution">
    <text evidence="2">The sequence shown here is derived from an EMBL/GenBank/DDBJ whole genome shotgun (WGS) entry which is preliminary data.</text>
</comment>
<proteinExistence type="predicted"/>
<evidence type="ECO:0000313" key="3">
    <source>
        <dbReference type="Proteomes" id="UP001168821"/>
    </source>
</evidence>
<evidence type="ECO:0000256" key="1">
    <source>
        <dbReference type="SAM" id="SignalP"/>
    </source>
</evidence>
<feature type="signal peptide" evidence="1">
    <location>
        <begin position="1"/>
        <end position="19"/>
    </location>
</feature>
<gene>
    <name evidence="2" type="ORF">Zmor_008337</name>
</gene>
<dbReference type="EMBL" id="JALNTZ010000002">
    <property type="protein sequence ID" value="KAJ3664146.1"/>
    <property type="molecule type" value="Genomic_DNA"/>
</dbReference>
<keyword evidence="3" id="KW-1185">Reference proteome</keyword>
<feature type="chain" id="PRO_5041230757" evidence="1">
    <location>
        <begin position="20"/>
        <end position="122"/>
    </location>
</feature>
<protein>
    <submittedName>
        <fullName evidence="2">Uncharacterized protein</fullName>
    </submittedName>
</protein>
<keyword evidence="1" id="KW-0732">Signal</keyword>
<evidence type="ECO:0000313" key="2">
    <source>
        <dbReference type="EMBL" id="KAJ3664146.1"/>
    </source>
</evidence>
<dbReference type="AlphaFoldDB" id="A0AA38MPR2"/>